<gene>
    <name evidence="2" type="ORF">GTA08_BOTSDO01843</name>
</gene>
<feature type="compositionally biased region" description="Basic and acidic residues" evidence="1">
    <location>
        <begin position="86"/>
        <end position="100"/>
    </location>
</feature>
<proteinExistence type="predicted"/>
<dbReference type="Proteomes" id="UP000572817">
    <property type="component" value="Unassembled WGS sequence"/>
</dbReference>
<accession>A0A8H4J1C6</accession>
<comment type="caution">
    <text evidence="2">The sequence shown here is derived from an EMBL/GenBank/DDBJ whole genome shotgun (WGS) entry which is preliminary data.</text>
</comment>
<dbReference type="AlphaFoldDB" id="A0A8H4J1C6"/>
<keyword evidence="3" id="KW-1185">Reference proteome</keyword>
<name>A0A8H4J1C6_9PEZI</name>
<organism evidence="2 3">
    <name type="scientific">Botryosphaeria dothidea</name>
    <dbReference type="NCBI Taxonomy" id="55169"/>
    <lineage>
        <taxon>Eukaryota</taxon>
        <taxon>Fungi</taxon>
        <taxon>Dikarya</taxon>
        <taxon>Ascomycota</taxon>
        <taxon>Pezizomycotina</taxon>
        <taxon>Dothideomycetes</taxon>
        <taxon>Dothideomycetes incertae sedis</taxon>
        <taxon>Botryosphaeriales</taxon>
        <taxon>Botryosphaeriaceae</taxon>
        <taxon>Botryosphaeria</taxon>
    </lineage>
</organism>
<dbReference type="EMBL" id="WWBZ02000016">
    <property type="protein sequence ID" value="KAF4310373.1"/>
    <property type="molecule type" value="Genomic_DNA"/>
</dbReference>
<feature type="region of interest" description="Disordered" evidence="1">
    <location>
        <begin position="78"/>
        <end position="121"/>
    </location>
</feature>
<protein>
    <submittedName>
        <fullName evidence="2">Uncharacterized protein</fullName>
    </submittedName>
</protein>
<evidence type="ECO:0000256" key="1">
    <source>
        <dbReference type="SAM" id="MobiDB-lite"/>
    </source>
</evidence>
<evidence type="ECO:0000313" key="2">
    <source>
        <dbReference type="EMBL" id="KAF4310373.1"/>
    </source>
</evidence>
<sequence>MPKTPATNVRLLKKAELAFDTFPDLPFLAPIVPPSLTETSGGAPGKAAMVQHQPNIDLSSTAAALSLPQPVQLVKHFRTVAPSHTDAPRQDQAHLPERAPARPVHQPPRPPARLRDGGSMQAPAAVTIHSSLARFFPFAPVAAIICPI</sequence>
<reference evidence="2" key="1">
    <citation type="submission" date="2020-04" db="EMBL/GenBank/DDBJ databases">
        <title>Genome Assembly and Annotation of Botryosphaeria dothidea sdau 11-99, a Latent Pathogen of Apple Fruit Ring Rot in China.</title>
        <authorList>
            <person name="Yu C."/>
            <person name="Diao Y."/>
            <person name="Lu Q."/>
            <person name="Zhao J."/>
            <person name="Cui S."/>
            <person name="Peng C."/>
            <person name="He B."/>
            <person name="Liu H."/>
        </authorList>
    </citation>
    <scope>NUCLEOTIDE SEQUENCE [LARGE SCALE GENOMIC DNA]</scope>
    <source>
        <strain evidence="2">Sdau11-99</strain>
    </source>
</reference>
<evidence type="ECO:0000313" key="3">
    <source>
        <dbReference type="Proteomes" id="UP000572817"/>
    </source>
</evidence>